<dbReference type="PANTHER" id="PTHR31301:SF83">
    <property type="entry name" value="PROTEIN ASYMMETRIC LEAVES 2"/>
    <property type="match status" value="1"/>
</dbReference>
<dbReference type="GO" id="GO:0005634">
    <property type="term" value="C:nucleus"/>
    <property type="evidence" value="ECO:0007669"/>
    <property type="project" value="UniProtKB-SubCell"/>
</dbReference>
<organism evidence="6 7">
    <name type="scientific">Vanilla planifolia</name>
    <name type="common">Vanilla</name>
    <dbReference type="NCBI Taxonomy" id="51239"/>
    <lineage>
        <taxon>Eukaryota</taxon>
        <taxon>Viridiplantae</taxon>
        <taxon>Streptophyta</taxon>
        <taxon>Embryophyta</taxon>
        <taxon>Tracheophyta</taxon>
        <taxon>Spermatophyta</taxon>
        <taxon>Magnoliopsida</taxon>
        <taxon>Liliopsida</taxon>
        <taxon>Asparagales</taxon>
        <taxon>Orchidaceae</taxon>
        <taxon>Vanilloideae</taxon>
        <taxon>Vanilleae</taxon>
        <taxon>Vanilla</taxon>
    </lineage>
</organism>
<evidence type="ECO:0000256" key="3">
    <source>
        <dbReference type="ARBA" id="ARBA00022473"/>
    </source>
</evidence>
<keyword evidence="4" id="KW-0539">Nucleus</keyword>
<sequence>MACLISSRQNDERRRQVCRLGRDIRRDLPKAEQTHTYSLLFVSDPMESTSAISAIGNGQKAVSMGPTSPCAGCKFLRRKCQPDCVFAPYFPADQPQKFINVHKVFGASNVTKILNDLQPHQRQDAVTSLAYEAETRLQDKVYGCVGIVSVLQYRLVHLNHELSKAWAELSRWKAAAAAMAEVGDANQGGGMGTEHLLQGGCWHTQQQKQQRMMMTRGYMEPVEFGGGVCDAGVGTAGMGVFGEHFADSTSAGVNERLF</sequence>
<proteinExistence type="inferred from homology"/>
<dbReference type="AlphaFoldDB" id="A0A835RWX8"/>
<evidence type="ECO:0000256" key="4">
    <source>
        <dbReference type="ARBA" id="ARBA00023242"/>
    </source>
</evidence>
<dbReference type="OrthoDB" id="843225at2759"/>
<evidence type="ECO:0000256" key="1">
    <source>
        <dbReference type="ARBA" id="ARBA00004123"/>
    </source>
</evidence>
<dbReference type="Pfam" id="PF03195">
    <property type="entry name" value="LOB"/>
    <property type="match status" value="1"/>
</dbReference>
<protein>
    <recommendedName>
        <fullName evidence="5">LOB domain-containing protein</fullName>
    </recommendedName>
</protein>
<comment type="similarity">
    <text evidence="2">Belongs to the LOB domain-containing protein family.</text>
</comment>
<dbReference type="EMBL" id="JADCNL010000001">
    <property type="protein sequence ID" value="KAG0499836.1"/>
    <property type="molecule type" value="Genomic_DNA"/>
</dbReference>
<comment type="subcellular location">
    <subcellularLocation>
        <location evidence="1">Nucleus</location>
    </subcellularLocation>
</comment>
<comment type="caution">
    <text evidence="6">The sequence shown here is derived from an EMBL/GenBank/DDBJ whole genome shotgun (WGS) entry which is preliminary data.</text>
</comment>
<accession>A0A835RWX8</accession>
<evidence type="ECO:0000256" key="2">
    <source>
        <dbReference type="ARBA" id="ARBA00005474"/>
    </source>
</evidence>
<evidence type="ECO:0000259" key="5">
    <source>
        <dbReference type="PROSITE" id="PS50891"/>
    </source>
</evidence>
<name>A0A835RWX8_VANPL</name>
<keyword evidence="7" id="KW-1185">Reference proteome</keyword>
<evidence type="ECO:0000313" key="6">
    <source>
        <dbReference type="EMBL" id="KAG0499836.1"/>
    </source>
</evidence>
<dbReference type="InterPro" id="IPR004883">
    <property type="entry name" value="LOB"/>
</dbReference>
<keyword evidence="3" id="KW-0217">Developmental protein</keyword>
<dbReference type="PANTHER" id="PTHR31301">
    <property type="entry name" value="LOB DOMAIN-CONTAINING PROTEIN 4-RELATED"/>
    <property type="match status" value="1"/>
</dbReference>
<evidence type="ECO:0000313" key="7">
    <source>
        <dbReference type="Proteomes" id="UP000636800"/>
    </source>
</evidence>
<feature type="domain" description="LOB" evidence="5">
    <location>
        <begin position="68"/>
        <end position="169"/>
    </location>
</feature>
<dbReference type="Proteomes" id="UP000636800">
    <property type="component" value="Chromosome 1"/>
</dbReference>
<gene>
    <name evidence="6" type="ORF">HPP92_004527</name>
</gene>
<dbReference type="PROSITE" id="PS50891">
    <property type="entry name" value="LOB"/>
    <property type="match status" value="1"/>
</dbReference>
<reference evidence="6 7" key="1">
    <citation type="journal article" date="2020" name="Nat. Food">
        <title>A phased Vanilla planifolia genome enables genetic improvement of flavour and production.</title>
        <authorList>
            <person name="Hasing T."/>
            <person name="Tang H."/>
            <person name="Brym M."/>
            <person name="Khazi F."/>
            <person name="Huang T."/>
            <person name="Chambers A.H."/>
        </authorList>
    </citation>
    <scope>NUCLEOTIDE SEQUENCE [LARGE SCALE GENOMIC DNA]</scope>
    <source>
        <tissue evidence="6">Leaf</tissue>
    </source>
</reference>